<evidence type="ECO:0000313" key="5">
    <source>
        <dbReference type="Proteomes" id="UP000001283"/>
    </source>
</evidence>
<evidence type="ECO:0000259" key="3">
    <source>
        <dbReference type="PROSITE" id="PS51186"/>
    </source>
</evidence>
<reference evidence="4 5" key="1">
    <citation type="journal article" date="2011" name="J. Bacteriol.">
        <title>Complete genome sequence of the industrial strain Bacillus megaterium WSH-002.</title>
        <authorList>
            <person name="Liu L."/>
            <person name="Li Y."/>
            <person name="Zhang J."/>
            <person name="Zou W."/>
            <person name="Zhou Z."/>
            <person name="Liu J."/>
            <person name="Li X."/>
            <person name="Wang L."/>
            <person name="Chen J."/>
        </authorList>
    </citation>
    <scope>NUCLEOTIDE SEQUENCE [LARGE SCALE GENOMIC DNA]</scope>
    <source>
        <strain evidence="4 5">WSH-002</strain>
    </source>
</reference>
<dbReference type="GO" id="GO:0016747">
    <property type="term" value="F:acyltransferase activity, transferring groups other than amino-acyl groups"/>
    <property type="evidence" value="ECO:0007669"/>
    <property type="project" value="InterPro"/>
</dbReference>
<dbReference type="AlphaFoldDB" id="A0A8D3WWU4"/>
<dbReference type="KEGG" id="bmh:BMWSH_1257"/>
<dbReference type="InterPro" id="IPR000182">
    <property type="entry name" value="GNAT_dom"/>
</dbReference>
<dbReference type="SUPFAM" id="SSF55729">
    <property type="entry name" value="Acyl-CoA N-acyltransferases (Nat)"/>
    <property type="match status" value="1"/>
</dbReference>
<dbReference type="CDD" id="cd04301">
    <property type="entry name" value="NAT_SF"/>
    <property type="match status" value="1"/>
</dbReference>
<dbReference type="InterPro" id="IPR050680">
    <property type="entry name" value="YpeA/RimI_acetyltransf"/>
</dbReference>
<evidence type="ECO:0000256" key="1">
    <source>
        <dbReference type="ARBA" id="ARBA00022679"/>
    </source>
</evidence>
<dbReference type="InterPro" id="IPR016181">
    <property type="entry name" value="Acyl_CoA_acyltransferase"/>
</dbReference>
<dbReference type="Pfam" id="PF00583">
    <property type="entry name" value="Acetyltransf_1"/>
    <property type="match status" value="1"/>
</dbReference>
<accession>A0A8D3WWU4</accession>
<proteinExistence type="predicted"/>
<keyword evidence="1 4" id="KW-0808">Transferase</keyword>
<organism evidence="4 5">
    <name type="scientific">Priestia megaterium (strain WSH-002)</name>
    <name type="common">Bacillus megaterium</name>
    <dbReference type="NCBI Taxonomy" id="1006007"/>
    <lineage>
        <taxon>Bacteria</taxon>
        <taxon>Bacillati</taxon>
        <taxon>Bacillota</taxon>
        <taxon>Bacilli</taxon>
        <taxon>Bacillales</taxon>
        <taxon>Bacillaceae</taxon>
        <taxon>Priestia</taxon>
    </lineage>
</organism>
<dbReference type="Proteomes" id="UP000001283">
    <property type="component" value="Chromosome"/>
</dbReference>
<gene>
    <name evidence="4" type="ORF">BMWSH_1257</name>
</gene>
<dbReference type="Gene3D" id="3.40.630.30">
    <property type="match status" value="1"/>
</dbReference>
<dbReference type="PANTHER" id="PTHR43420:SF41">
    <property type="entry name" value="IAA ACETYLTRANSFERASE"/>
    <property type="match status" value="1"/>
</dbReference>
<dbReference type="PANTHER" id="PTHR43420">
    <property type="entry name" value="ACETYLTRANSFERASE"/>
    <property type="match status" value="1"/>
</dbReference>
<evidence type="ECO:0000256" key="2">
    <source>
        <dbReference type="ARBA" id="ARBA00023315"/>
    </source>
</evidence>
<protein>
    <submittedName>
        <fullName evidence="4">Acetyltransferase, GNAT family</fullName>
    </submittedName>
</protein>
<name>A0A8D3WWU4_PRIMW</name>
<sequence length="159" mass="18072">MWKTNTKGEIVMIAKATEEEIQEIRTKSADALFEGTMKQFHPSAERVNELVGNALEKGCYYLVSRQENKLAGWVLIGPSADFFSKEEIGFIYELYVVPEYRGQGLAKPLMQKAINELSIKAYPEIRLSVHAGNFAQHVYRELGFVDKQISMSLQVVKRP</sequence>
<feature type="domain" description="N-acetyltransferase" evidence="3">
    <location>
        <begin position="11"/>
        <end position="159"/>
    </location>
</feature>
<dbReference type="EMBL" id="CP003017">
    <property type="protein sequence ID" value="AEN88141.1"/>
    <property type="molecule type" value="Genomic_DNA"/>
</dbReference>
<dbReference type="PROSITE" id="PS51186">
    <property type="entry name" value="GNAT"/>
    <property type="match status" value="1"/>
</dbReference>
<evidence type="ECO:0000313" key="4">
    <source>
        <dbReference type="EMBL" id="AEN88141.1"/>
    </source>
</evidence>
<keyword evidence="2" id="KW-0012">Acyltransferase</keyword>